<evidence type="ECO:0000259" key="9">
    <source>
        <dbReference type="PROSITE" id="PS51918"/>
    </source>
</evidence>
<feature type="domain" description="Radical SAM core" evidence="9">
    <location>
        <begin position="224"/>
        <end position="451"/>
    </location>
</feature>
<evidence type="ECO:0000256" key="5">
    <source>
        <dbReference type="ARBA" id="ARBA00022737"/>
    </source>
</evidence>
<dbReference type="PROSITE" id="PS50293">
    <property type="entry name" value="TPR_REGION"/>
    <property type="match status" value="3"/>
</dbReference>
<dbReference type="PANTHER" id="PTHR44858">
    <property type="entry name" value="TETRATRICOPEPTIDE REPEAT PROTEIN 6"/>
    <property type="match status" value="1"/>
</dbReference>
<dbReference type="PROSITE" id="PS51918">
    <property type="entry name" value="RADICAL_SAM"/>
    <property type="match status" value="1"/>
</dbReference>
<keyword evidence="7" id="KW-0408">Iron</keyword>
<keyword evidence="8" id="KW-0411">Iron-sulfur</keyword>
<keyword evidence="4" id="KW-0479">Metal-binding</keyword>
<name>A0A382BCV9_9ZZZZ</name>
<dbReference type="CDD" id="cd01335">
    <property type="entry name" value="Radical_SAM"/>
    <property type="match status" value="1"/>
</dbReference>
<dbReference type="EMBL" id="UINC01029181">
    <property type="protein sequence ID" value="SVB11484.1"/>
    <property type="molecule type" value="Genomic_DNA"/>
</dbReference>
<dbReference type="InterPro" id="IPR034391">
    <property type="entry name" value="AdoMet-like_SPASM_containing"/>
</dbReference>
<dbReference type="InterPro" id="IPR007197">
    <property type="entry name" value="rSAM"/>
</dbReference>
<keyword evidence="3" id="KW-0949">S-adenosyl-L-methionine</keyword>
<evidence type="ECO:0000256" key="4">
    <source>
        <dbReference type="ARBA" id="ARBA00022723"/>
    </source>
</evidence>
<dbReference type="InterPro" id="IPR023885">
    <property type="entry name" value="4Fe4S-binding_SPASM_dom"/>
</dbReference>
<dbReference type="Pfam" id="PF00515">
    <property type="entry name" value="TPR_1"/>
    <property type="match status" value="2"/>
</dbReference>
<dbReference type="Gene3D" id="1.25.40.10">
    <property type="entry name" value="Tetratricopeptide repeat domain"/>
    <property type="match status" value="3"/>
</dbReference>
<comment type="cofactor">
    <cofactor evidence="1">
        <name>[4Fe-4S] cluster</name>
        <dbReference type="ChEBI" id="CHEBI:49883"/>
    </cofactor>
</comment>
<evidence type="ECO:0000256" key="1">
    <source>
        <dbReference type="ARBA" id="ARBA00001966"/>
    </source>
</evidence>
<dbReference type="SFLD" id="SFLDG01387">
    <property type="entry name" value="BtrN-like_SPASM_domain_contain"/>
    <property type="match status" value="1"/>
</dbReference>
<keyword evidence="2" id="KW-0004">4Fe-4S</keyword>
<evidence type="ECO:0000256" key="8">
    <source>
        <dbReference type="ARBA" id="ARBA00023014"/>
    </source>
</evidence>
<evidence type="ECO:0000256" key="2">
    <source>
        <dbReference type="ARBA" id="ARBA00022485"/>
    </source>
</evidence>
<dbReference type="InterPro" id="IPR011990">
    <property type="entry name" value="TPR-like_helical_dom_sf"/>
</dbReference>
<dbReference type="CDD" id="cd21109">
    <property type="entry name" value="SPASM"/>
    <property type="match status" value="1"/>
</dbReference>
<dbReference type="InterPro" id="IPR013785">
    <property type="entry name" value="Aldolase_TIM"/>
</dbReference>
<dbReference type="Pfam" id="PF13424">
    <property type="entry name" value="TPR_12"/>
    <property type="match status" value="1"/>
</dbReference>
<dbReference type="PROSITE" id="PS50005">
    <property type="entry name" value="TPR"/>
    <property type="match status" value="5"/>
</dbReference>
<gene>
    <name evidence="10" type="ORF">METZ01_LOCUS164338</name>
</gene>
<evidence type="ECO:0000256" key="3">
    <source>
        <dbReference type="ARBA" id="ARBA00022691"/>
    </source>
</evidence>
<proteinExistence type="predicted"/>
<dbReference type="Pfam" id="PF13186">
    <property type="entry name" value="SPASM"/>
    <property type="match status" value="1"/>
</dbReference>
<dbReference type="Gene3D" id="3.20.20.70">
    <property type="entry name" value="Aldolase class I"/>
    <property type="match status" value="1"/>
</dbReference>
<sequence>MNEKKDIFKKNFNLAITNHRNKNYQDAKNYYNKAIDINPKHTNSYYNLGLLLHEIKNYKEAIGCFEKTLETDPGFKNANNNLGIIFYKLGENLKAITCYENEIQINPLNIEAYNNLGIVFYNLGEIQKARNFYEKAIKIEPDFKRAHNNLGILFYDIKETEKAINCFEKVLIIDPKNKEVNYNLGRIYQGIGNQMRAVENYQKTLINRSEINFEIDQEKDQKLDPATVFFFLELTNKCNFHCEFCPSDSQTRLHGYMELSLVKKIFDEISQKKIVPQVALHLMGEPTLHPKLNEILVYARSKNVKIALTTNGSTLVKKKVPKLLESISGKIVASLMTPTKETYKIRGDVRLSWDRYIDNFRLLIQEHLKKISRGDKIEYQIIIRIMVTSKADEGATKVLESSKDIQESYNEWSNFVETTEKELGLKPFTRQKIDSAKTFSILSEYEEMSYNLQKGIKIQFWRAFTFANSRVRDDYKLLPQEKTQYCPHPFTDFGVLWNGDVSLCCLDYDGTLKVGNVKNHSVEDVLKSIDSKKLRASMYGLEKLHPTCQKCQSRPVEK</sequence>
<dbReference type="GO" id="GO:0051536">
    <property type="term" value="F:iron-sulfur cluster binding"/>
    <property type="evidence" value="ECO:0007669"/>
    <property type="project" value="UniProtKB-KW"/>
</dbReference>
<evidence type="ECO:0000256" key="7">
    <source>
        <dbReference type="ARBA" id="ARBA00023004"/>
    </source>
</evidence>
<evidence type="ECO:0000313" key="10">
    <source>
        <dbReference type="EMBL" id="SVB11484.1"/>
    </source>
</evidence>
<dbReference type="InterPro" id="IPR050498">
    <property type="entry name" value="Ycf3"/>
</dbReference>
<dbReference type="InterPro" id="IPR019734">
    <property type="entry name" value="TPR_rpt"/>
</dbReference>
<dbReference type="InterPro" id="IPR058240">
    <property type="entry name" value="rSAM_sf"/>
</dbReference>
<dbReference type="AlphaFoldDB" id="A0A382BCV9"/>
<dbReference type="SUPFAM" id="SSF102114">
    <property type="entry name" value="Radical SAM enzymes"/>
    <property type="match status" value="1"/>
</dbReference>
<keyword evidence="5" id="KW-0677">Repeat</keyword>
<dbReference type="SFLD" id="SFLDG01067">
    <property type="entry name" value="SPASM/twitch_domain_containing"/>
    <property type="match status" value="1"/>
</dbReference>
<organism evidence="10">
    <name type="scientific">marine metagenome</name>
    <dbReference type="NCBI Taxonomy" id="408172"/>
    <lineage>
        <taxon>unclassified sequences</taxon>
        <taxon>metagenomes</taxon>
        <taxon>ecological metagenomes</taxon>
    </lineage>
</organism>
<dbReference type="GO" id="GO:0046872">
    <property type="term" value="F:metal ion binding"/>
    <property type="evidence" value="ECO:0007669"/>
    <property type="project" value="UniProtKB-KW"/>
</dbReference>
<evidence type="ECO:0000256" key="6">
    <source>
        <dbReference type="ARBA" id="ARBA00022803"/>
    </source>
</evidence>
<dbReference type="PANTHER" id="PTHR44858:SF1">
    <property type="entry name" value="UDP-N-ACETYLGLUCOSAMINE--PEPTIDE N-ACETYLGLUCOSAMINYLTRANSFERASE SPINDLY-RELATED"/>
    <property type="match status" value="1"/>
</dbReference>
<dbReference type="GO" id="GO:0003824">
    <property type="term" value="F:catalytic activity"/>
    <property type="evidence" value="ECO:0007669"/>
    <property type="project" value="InterPro"/>
</dbReference>
<dbReference type="SFLD" id="SFLDS00029">
    <property type="entry name" value="Radical_SAM"/>
    <property type="match status" value="1"/>
</dbReference>
<dbReference type="SUPFAM" id="SSF48452">
    <property type="entry name" value="TPR-like"/>
    <property type="match status" value="1"/>
</dbReference>
<keyword evidence="6" id="KW-0802">TPR repeat</keyword>
<accession>A0A382BCV9</accession>
<dbReference type="SMART" id="SM00028">
    <property type="entry name" value="TPR"/>
    <property type="match status" value="6"/>
</dbReference>
<reference evidence="10" key="1">
    <citation type="submission" date="2018-05" db="EMBL/GenBank/DDBJ databases">
        <authorList>
            <person name="Lanie J.A."/>
            <person name="Ng W.-L."/>
            <person name="Kazmierczak K.M."/>
            <person name="Andrzejewski T.M."/>
            <person name="Davidsen T.M."/>
            <person name="Wayne K.J."/>
            <person name="Tettelin H."/>
            <person name="Glass J.I."/>
            <person name="Rusch D."/>
            <person name="Podicherti R."/>
            <person name="Tsui H.-C.T."/>
            <person name="Winkler M.E."/>
        </authorList>
    </citation>
    <scope>NUCLEOTIDE SEQUENCE</scope>
</reference>
<dbReference type="Pfam" id="PF04055">
    <property type="entry name" value="Radical_SAM"/>
    <property type="match status" value="1"/>
</dbReference>
<protein>
    <recommendedName>
        <fullName evidence="9">Radical SAM core domain-containing protein</fullName>
    </recommendedName>
</protein>